<dbReference type="AlphaFoldDB" id="M6JSZ7"/>
<protein>
    <submittedName>
        <fullName evidence="2">Uncharacterized protein</fullName>
    </submittedName>
</protein>
<sequence length="39" mass="4630">MLSFYYILLSHSVVKILSFGLFFDFLVREPISIIQHVKK</sequence>
<keyword evidence="1" id="KW-0812">Transmembrane</keyword>
<feature type="transmembrane region" description="Helical" evidence="1">
    <location>
        <begin position="6"/>
        <end position="27"/>
    </location>
</feature>
<comment type="caution">
    <text evidence="2">The sequence shown here is derived from an EMBL/GenBank/DDBJ whole genome shotgun (WGS) entry which is preliminary data.</text>
</comment>
<gene>
    <name evidence="2" type="ORF">LEP1GSC063_1884</name>
</gene>
<evidence type="ECO:0000313" key="2">
    <source>
        <dbReference type="EMBL" id="EMN22665.1"/>
    </source>
</evidence>
<dbReference type="EMBL" id="AHMU02000022">
    <property type="protein sequence ID" value="EMN22665.1"/>
    <property type="molecule type" value="Genomic_DNA"/>
</dbReference>
<keyword evidence="1" id="KW-1133">Transmembrane helix</keyword>
<organism evidence="2 3">
    <name type="scientific">Leptospira santarosai serovar Arenal str. MAVJ 401</name>
    <dbReference type="NCBI Taxonomy" id="1049976"/>
    <lineage>
        <taxon>Bacteria</taxon>
        <taxon>Pseudomonadati</taxon>
        <taxon>Spirochaetota</taxon>
        <taxon>Spirochaetia</taxon>
        <taxon>Leptospirales</taxon>
        <taxon>Leptospiraceae</taxon>
        <taxon>Leptospira</taxon>
    </lineage>
</organism>
<name>M6JSZ7_9LEPT</name>
<accession>M6JSZ7</accession>
<keyword evidence="1" id="KW-0472">Membrane</keyword>
<evidence type="ECO:0000313" key="3">
    <source>
        <dbReference type="Proteomes" id="UP000012106"/>
    </source>
</evidence>
<dbReference type="Proteomes" id="UP000012106">
    <property type="component" value="Unassembled WGS sequence"/>
</dbReference>
<reference evidence="2 3" key="1">
    <citation type="submission" date="2013-01" db="EMBL/GenBank/DDBJ databases">
        <authorList>
            <person name="Harkins D.M."/>
            <person name="Durkin A.S."/>
            <person name="Brinkac L.M."/>
            <person name="Haft D.H."/>
            <person name="Selengut J.D."/>
            <person name="Sanka R."/>
            <person name="DePew J."/>
            <person name="Purushe J."/>
            <person name="Hartskeerl R.A."/>
            <person name="Ahmed A."/>
            <person name="van der Linden H."/>
            <person name="Goris M.G.A."/>
            <person name="Vinetz J.M."/>
            <person name="Sutton G.G."/>
            <person name="Nierman W.C."/>
            <person name="Fouts D.E."/>
        </authorList>
    </citation>
    <scope>NUCLEOTIDE SEQUENCE [LARGE SCALE GENOMIC DNA]</scope>
    <source>
        <strain evidence="2 3">MAVJ 401</strain>
    </source>
</reference>
<evidence type="ECO:0000256" key="1">
    <source>
        <dbReference type="SAM" id="Phobius"/>
    </source>
</evidence>
<proteinExistence type="predicted"/>